<dbReference type="EMBL" id="JACJLT010000011">
    <property type="protein sequence ID" value="MBM6874470.1"/>
    <property type="molecule type" value="Genomic_DNA"/>
</dbReference>
<dbReference type="InterPro" id="IPR010982">
    <property type="entry name" value="Lambda_DNA-bd_dom_sf"/>
</dbReference>
<gene>
    <name evidence="2" type="ORF">H6A04_02130</name>
</gene>
<name>A0ABS2G0D1_FUSMR</name>
<evidence type="ECO:0000313" key="2">
    <source>
        <dbReference type="EMBL" id="MBM6874470.1"/>
    </source>
</evidence>
<dbReference type="Gene3D" id="1.10.260.40">
    <property type="entry name" value="lambda repressor-like DNA-binding domains"/>
    <property type="match status" value="1"/>
</dbReference>
<dbReference type="Pfam" id="PF01381">
    <property type="entry name" value="HTH_3"/>
    <property type="match status" value="1"/>
</dbReference>
<comment type="caution">
    <text evidence="2">The sequence shown here is derived from an EMBL/GenBank/DDBJ whole genome shotgun (WGS) entry which is preliminary data.</text>
</comment>
<feature type="domain" description="HTH cro/C1-type" evidence="1">
    <location>
        <begin position="17"/>
        <end position="65"/>
    </location>
</feature>
<dbReference type="Proteomes" id="UP000728968">
    <property type="component" value="Unassembled WGS sequence"/>
</dbReference>
<sequence length="70" mass="8236">MKLEYIYKVVENEIGKRYTTKVEFAKKMGISRQRLNQILNKLKSNKEISFNSVKKILGVLGYEIEIKKRG</sequence>
<reference evidence="2 3" key="1">
    <citation type="journal article" date="2021" name="Sci. Rep.">
        <title>The distribution of antibiotic resistance genes in chicken gut microbiota commensals.</title>
        <authorList>
            <person name="Juricova H."/>
            <person name="Matiasovicova J."/>
            <person name="Kubasova T."/>
            <person name="Cejkova D."/>
            <person name="Rychlik I."/>
        </authorList>
    </citation>
    <scope>NUCLEOTIDE SEQUENCE [LARGE SCALE GENOMIC DNA]</scope>
    <source>
        <strain evidence="2 3">An425</strain>
    </source>
</reference>
<accession>A0ABS2G0D1</accession>
<protein>
    <submittedName>
        <fullName evidence="2">Helix-turn-helix domain-containing protein</fullName>
    </submittedName>
</protein>
<evidence type="ECO:0000313" key="3">
    <source>
        <dbReference type="Proteomes" id="UP000728968"/>
    </source>
</evidence>
<keyword evidence="3" id="KW-1185">Reference proteome</keyword>
<dbReference type="SUPFAM" id="SSF47413">
    <property type="entry name" value="lambda repressor-like DNA-binding domains"/>
    <property type="match status" value="1"/>
</dbReference>
<organism evidence="2 3">
    <name type="scientific">Fusobacterium mortiferum</name>
    <dbReference type="NCBI Taxonomy" id="850"/>
    <lineage>
        <taxon>Bacteria</taxon>
        <taxon>Fusobacteriati</taxon>
        <taxon>Fusobacteriota</taxon>
        <taxon>Fusobacteriia</taxon>
        <taxon>Fusobacteriales</taxon>
        <taxon>Fusobacteriaceae</taxon>
        <taxon>Fusobacterium</taxon>
    </lineage>
</organism>
<proteinExistence type="predicted"/>
<dbReference type="InterPro" id="IPR001387">
    <property type="entry name" value="Cro/C1-type_HTH"/>
</dbReference>
<evidence type="ECO:0000259" key="1">
    <source>
        <dbReference type="Pfam" id="PF01381"/>
    </source>
</evidence>
<dbReference type="RefSeq" id="WP_204710554.1">
    <property type="nucleotide sequence ID" value="NZ_JACJLT010000011.1"/>
</dbReference>